<evidence type="ECO:0000313" key="6">
    <source>
        <dbReference type="Proteomes" id="UP000007875"/>
    </source>
</evidence>
<protein>
    <recommendedName>
        <fullName evidence="4">SHSP domain-containing protein</fullName>
    </recommendedName>
</protein>
<dbReference type="GO" id="GO:0005634">
    <property type="term" value="C:nucleus"/>
    <property type="evidence" value="ECO:0007669"/>
    <property type="project" value="TreeGrafter"/>
</dbReference>
<dbReference type="GO" id="GO:0046872">
    <property type="term" value="F:metal ion binding"/>
    <property type="evidence" value="ECO:0007669"/>
    <property type="project" value="UniProtKB-KW"/>
</dbReference>
<dbReference type="InterPro" id="IPR001436">
    <property type="entry name" value="Alpha-crystallin/sHSP_animal"/>
</dbReference>
<dbReference type="GO" id="GO:0042026">
    <property type="term" value="P:protein refolding"/>
    <property type="evidence" value="ECO:0007669"/>
    <property type="project" value="TreeGrafter"/>
</dbReference>
<dbReference type="SUPFAM" id="SSF49764">
    <property type="entry name" value="HSP20-like chaperones"/>
    <property type="match status" value="1"/>
</dbReference>
<dbReference type="GeneTree" id="ENSGT00940000155882"/>
<dbReference type="PROSITE" id="PS01031">
    <property type="entry name" value="SHSP"/>
    <property type="match status" value="1"/>
</dbReference>
<evidence type="ECO:0000313" key="5">
    <source>
        <dbReference type="Ensembl" id="ENSCSAVP00000001603.1"/>
    </source>
</evidence>
<dbReference type="eggNOG" id="KOG3591">
    <property type="taxonomic scope" value="Eukaryota"/>
</dbReference>
<dbReference type="InterPro" id="IPR008978">
    <property type="entry name" value="HSP20-like_chaperone"/>
</dbReference>
<dbReference type="GO" id="GO:0043066">
    <property type="term" value="P:negative regulation of apoptotic process"/>
    <property type="evidence" value="ECO:0007669"/>
    <property type="project" value="TreeGrafter"/>
</dbReference>
<evidence type="ECO:0000259" key="4">
    <source>
        <dbReference type="PROSITE" id="PS01031"/>
    </source>
</evidence>
<evidence type="ECO:0000256" key="3">
    <source>
        <dbReference type="RuleBase" id="RU003616"/>
    </source>
</evidence>
<dbReference type="Proteomes" id="UP000007875">
    <property type="component" value="Unassembled WGS sequence"/>
</dbReference>
<dbReference type="InterPro" id="IPR002068">
    <property type="entry name" value="A-crystallin/Hsp20_dom"/>
</dbReference>
<dbReference type="Ensembl" id="ENSCSAVT00000001625.1">
    <property type="protein sequence ID" value="ENSCSAVP00000001603.1"/>
    <property type="gene ID" value="ENSCSAVG00000000921.1"/>
</dbReference>
<dbReference type="Pfam" id="PF00011">
    <property type="entry name" value="HSP20"/>
    <property type="match status" value="1"/>
</dbReference>
<reference evidence="5" key="3">
    <citation type="submission" date="2025-09" db="UniProtKB">
        <authorList>
            <consortium name="Ensembl"/>
        </authorList>
    </citation>
    <scope>IDENTIFICATION</scope>
</reference>
<dbReference type="HOGENOM" id="CLU_095001_0_0_1"/>
<comment type="similarity">
    <text evidence="2 3">Belongs to the small heat shock protein (HSP20) family.</text>
</comment>
<dbReference type="GO" id="GO:0051082">
    <property type="term" value="F:unfolded protein binding"/>
    <property type="evidence" value="ECO:0007669"/>
    <property type="project" value="TreeGrafter"/>
</dbReference>
<keyword evidence="6" id="KW-1185">Reference proteome</keyword>
<dbReference type="GO" id="GO:0009408">
    <property type="term" value="P:response to heat"/>
    <property type="evidence" value="ECO:0007669"/>
    <property type="project" value="TreeGrafter"/>
</dbReference>
<feature type="binding site" evidence="1">
    <location>
        <position position="127"/>
    </location>
    <ligand>
        <name>Zn(2+)</name>
        <dbReference type="ChEBI" id="CHEBI:29105"/>
        <label>1</label>
    </ligand>
</feature>
<keyword evidence="1" id="KW-0862">Zinc</keyword>
<dbReference type="InParanoid" id="H2Y8F5"/>
<dbReference type="Gene3D" id="2.60.40.790">
    <property type="match status" value="1"/>
</dbReference>
<organism evidence="5 6">
    <name type="scientific">Ciona savignyi</name>
    <name type="common">Pacific transparent sea squirt</name>
    <dbReference type="NCBI Taxonomy" id="51511"/>
    <lineage>
        <taxon>Eukaryota</taxon>
        <taxon>Metazoa</taxon>
        <taxon>Chordata</taxon>
        <taxon>Tunicata</taxon>
        <taxon>Ascidiacea</taxon>
        <taxon>Phlebobranchia</taxon>
        <taxon>Cionidae</taxon>
        <taxon>Ciona</taxon>
    </lineage>
</organism>
<dbReference type="FunCoup" id="H2Y8F5">
    <property type="interactions" value="3"/>
</dbReference>
<accession>H2Y8F5</accession>
<reference evidence="6" key="1">
    <citation type="submission" date="2003-08" db="EMBL/GenBank/DDBJ databases">
        <authorList>
            <person name="Birren B."/>
            <person name="Nusbaum C."/>
            <person name="Abebe A."/>
            <person name="Abouelleil A."/>
            <person name="Adekoya E."/>
            <person name="Ait-zahra M."/>
            <person name="Allen N."/>
            <person name="Allen T."/>
            <person name="An P."/>
            <person name="Anderson M."/>
            <person name="Anderson S."/>
            <person name="Arachchi H."/>
            <person name="Armbruster J."/>
            <person name="Bachantsang P."/>
            <person name="Baldwin J."/>
            <person name="Barry A."/>
            <person name="Bayul T."/>
            <person name="Blitshsteyn B."/>
            <person name="Bloom T."/>
            <person name="Blye J."/>
            <person name="Boguslavskiy L."/>
            <person name="Borowsky M."/>
            <person name="Boukhgalter B."/>
            <person name="Brunache A."/>
            <person name="Butler J."/>
            <person name="Calixte N."/>
            <person name="Calvo S."/>
            <person name="Camarata J."/>
            <person name="Campo K."/>
            <person name="Chang J."/>
            <person name="Cheshatsang Y."/>
            <person name="Citroen M."/>
            <person name="Collymore A."/>
            <person name="Considine T."/>
            <person name="Cook A."/>
            <person name="Cooke P."/>
            <person name="Corum B."/>
            <person name="Cuomo C."/>
            <person name="David R."/>
            <person name="Dawoe T."/>
            <person name="Degray S."/>
            <person name="Dodge S."/>
            <person name="Dooley K."/>
            <person name="Dorje P."/>
            <person name="Dorjee K."/>
            <person name="Dorris L."/>
            <person name="Duffey N."/>
            <person name="Dupes A."/>
            <person name="Elkins T."/>
            <person name="Engels R."/>
            <person name="Erickson J."/>
            <person name="Farina A."/>
            <person name="Faro S."/>
            <person name="Ferreira P."/>
            <person name="Fischer H."/>
            <person name="Fitzgerald M."/>
            <person name="Foley K."/>
            <person name="Gage D."/>
            <person name="Galagan J."/>
            <person name="Gearin G."/>
            <person name="Gnerre S."/>
            <person name="Gnirke A."/>
            <person name="Goyette A."/>
            <person name="Graham J."/>
            <person name="Grandbois E."/>
            <person name="Gyaltsen K."/>
            <person name="Hafez N."/>
            <person name="Hagopian D."/>
            <person name="Hagos B."/>
            <person name="Hall J."/>
            <person name="Hatcher B."/>
            <person name="Heller A."/>
            <person name="Higgins H."/>
            <person name="Honan T."/>
            <person name="Horn A."/>
            <person name="Houde N."/>
            <person name="Hughes L."/>
            <person name="Hulme W."/>
            <person name="Husby E."/>
            <person name="Iliev I."/>
            <person name="Jaffe D."/>
            <person name="Jones C."/>
            <person name="Kamal M."/>
            <person name="Kamat A."/>
            <person name="Kamvysselis M."/>
            <person name="Karlsson E."/>
            <person name="Kells C."/>
            <person name="Kieu A."/>
            <person name="Kisner P."/>
            <person name="Kodira C."/>
            <person name="Kulbokas E."/>
            <person name="Labutti K."/>
            <person name="Lama D."/>
            <person name="Landers T."/>
            <person name="Leger J."/>
            <person name="Levine S."/>
            <person name="Lewis D."/>
            <person name="Lewis T."/>
            <person name="Lindblad-toh K."/>
            <person name="Liu X."/>
            <person name="Lokyitsang T."/>
            <person name="Lokyitsang Y."/>
            <person name="Lucien O."/>
            <person name="Lui A."/>
            <person name="Ma L.J."/>
            <person name="Mabbitt R."/>
            <person name="Macdonald J."/>
            <person name="Maclean C."/>
            <person name="Major J."/>
            <person name="Manning J."/>
            <person name="Marabella R."/>
            <person name="Maru K."/>
            <person name="Matthews C."/>
            <person name="Mauceli E."/>
            <person name="Mccarthy M."/>
            <person name="Mcdonough S."/>
            <person name="Mcghee T."/>
            <person name="Meldrim J."/>
            <person name="Meneus L."/>
            <person name="Mesirov J."/>
            <person name="Mihalev A."/>
            <person name="Mihova T."/>
            <person name="Mikkelsen T."/>
            <person name="Mlenga V."/>
            <person name="Moru K."/>
            <person name="Mozes J."/>
            <person name="Mulrain L."/>
            <person name="Munson G."/>
            <person name="Naylor J."/>
            <person name="Newes C."/>
            <person name="Nguyen C."/>
            <person name="Nguyen N."/>
            <person name="Nguyen T."/>
            <person name="Nicol R."/>
            <person name="Nielsen C."/>
            <person name="Nizzari M."/>
            <person name="Norbu C."/>
            <person name="Norbu N."/>
            <person name="O'donnell P."/>
            <person name="Okoawo O."/>
            <person name="O'leary S."/>
            <person name="Omotosho B."/>
            <person name="O'neill K."/>
            <person name="Osman S."/>
            <person name="Parker S."/>
            <person name="Perrin D."/>
            <person name="Phunkhang P."/>
            <person name="Piqani B."/>
            <person name="Purcell S."/>
            <person name="Rachupka T."/>
            <person name="Ramasamy U."/>
            <person name="Rameau R."/>
            <person name="Ray V."/>
            <person name="Raymond C."/>
            <person name="Retta R."/>
            <person name="Richardson S."/>
            <person name="Rise C."/>
            <person name="Rodriguez J."/>
            <person name="Rogers J."/>
            <person name="Rogov P."/>
            <person name="Rutman M."/>
            <person name="Schupbach R."/>
            <person name="Seaman C."/>
            <person name="Settipalli S."/>
            <person name="Sharpe T."/>
            <person name="Sheridan J."/>
            <person name="Sherpa N."/>
            <person name="Shi J."/>
            <person name="Smirnov S."/>
            <person name="Smith C."/>
            <person name="Sougnez C."/>
            <person name="Spencer B."/>
            <person name="Stalker J."/>
            <person name="Stange-thomann N."/>
            <person name="Stavropoulos S."/>
            <person name="Stetson K."/>
            <person name="Stone C."/>
            <person name="Stone S."/>
            <person name="Stubbs M."/>
            <person name="Talamas J."/>
            <person name="Tchuinga P."/>
            <person name="Tenzing P."/>
            <person name="Tesfaye S."/>
            <person name="Theodore J."/>
            <person name="Thoulutsang Y."/>
            <person name="Topham K."/>
            <person name="Towey S."/>
            <person name="Tsamla T."/>
            <person name="Tsomo N."/>
            <person name="Vallee D."/>
            <person name="Vassiliev H."/>
            <person name="Venkataraman V."/>
            <person name="Vinson J."/>
            <person name="Vo A."/>
            <person name="Wade C."/>
            <person name="Wang S."/>
            <person name="Wangchuk T."/>
            <person name="Wangdi T."/>
            <person name="Whittaker C."/>
            <person name="Wilkinson J."/>
            <person name="Wu Y."/>
            <person name="Wyman D."/>
            <person name="Yadav S."/>
            <person name="Yang S."/>
            <person name="Yang X."/>
            <person name="Yeager S."/>
            <person name="Yee E."/>
            <person name="Young G."/>
            <person name="Zainoun J."/>
            <person name="Zembeck L."/>
            <person name="Zimmer A."/>
            <person name="Zody M."/>
            <person name="Lander E."/>
        </authorList>
    </citation>
    <scope>NUCLEOTIDE SEQUENCE [LARGE SCALE GENOMIC DNA]</scope>
</reference>
<dbReference type="PRINTS" id="PR00299">
    <property type="entry name" value="ACRYSTALLIN"/>
</dbReference>
<dbReference type="PANTHER" id="PTHR45640:SF26">
    <property type="entry name" value="RE23625P"/>
    <property type="match status" value="1"/>
</dbReference>
<dbReference type="OMA" id="QRSERHV"/>
<feature type="binding site" evidence="1">
    <location>
        <position position="132"/>
    </location>
    <ligand>
        <name>Zn(2+)</name>
        <dbReference type="ChEBI" id="CHEBI:29105"/>
        <label>1</label>
    </ligand>
</feature>
<name>H2Y8F5_CIOSA</name>
<keyword evidence="1" id="KW-0479">Metal-binding</keyword>
<dbReference type="AlphaFoldDB" id="H2Y8F5"/>
<evidence type="ECO:0000256" key="2">
    <source>
        <dbReference type="PROSITE-ProRule" id="PRU00285"/>
    </source>
</evidence>
<dbReference type="PANTHER" id="PTHR45640">
    <property type="entry name" value="HEAT SHOCK PROTEIN HSP-12.2-RELATED"/>
    <property type="match status" value="1"/>
</dbReference>
<sequence>MSDRQRSERHVQINPYDFYGFPSSSLLDQDFGGGIPMNYDMDLARQRFFRDPWGARGHTMTSGIPPMTSGIPPRAPLVSRQLSGGLSQVTTDDTTFKVTLDVKHFTAEEITVKTVNGAIEVHGKHHEKEDDHGVISRDFTRRYTIPPNVDPLTVTSSLSPDGVLTIEAPIMTKQSIQGPTSLPVQHVEPEVPK</sequence>
<reference evidence="5" key="2">
    <citation type="submission" date="2025-08" db="UniProtKB">
        <authorList>
            <consortium name="Ensembl"/>
        </authorList>
    </citation>
    <scope>IDENTIFICATION</scope>
</reference>
<feature type="domain" description="SHSP" evidence="4">
    <location>
        <begin position="77"/>
        <end position="185"/>
    </location>
</feature>
<feature type="binding site" evidence="1">
    <location>
        <position position="125"/>
    </location>
    <ligand>
        <name>Zn(2+)</name>
        <dbReference type="ChEBI" id="CHEBI:29105"/>
        <label>1</label>
    </ligand>
</feature>
<evidence type="ECO:0000256" key="1">
    <source>
        <dbReference type="PIRSR" id="PIRSR036514-1"/>
    </source>
</evidence>
<dbReference type="STRING" id="51511.ENSCSAVP00000001603"/>
<dbReference type="GO" id="GO:0005737">
    <property type="term" value="C:cytoplasm"/>
    <property type="evidence" value="ECO:0007669"/>
    <property type="project" value="TreeGrafter"/>
</dbReference>
<proteinExistence type="inferred from homology"/>